<dbReference type="SUPFAM" id="SSF56281">
    <property type="entry name" value="Metallo-hydrolase/oxidoreductase"/>
    <property type="match status" value="1"/>
</dbReference>
<protein>
    <submittedName>
        <fullName evidence="1">Cleavage and polyadenylation specificity factor, 73 kDa subunit</fullName>
    </submittedName>
</protein>
<name>A8BIV6_GIAIC</name>
<dbReference type="HOGENOM" id="CLU_441092_0_0_1"/>
<dbReference type="STRING" id="184922.A8BIV6"/>
<dbReference type="PANTHER" id="PTHR11203:SF37">
    <property type="entry name" value="INTEGRATOR COMPLEX SUBUNIT 11"/>
    <property type="match status" value="1"/>
</dbReference>
<dbReference type="GO" id="GO:0004521">
    <property type="term" value="F:RNA endonuclease activity"/>
    <property type="evidence" value="ECO:0000318"/>
    <property type="project" value="GO_Central"/>
</dbReference>
<dbReference type="EMBL" id="AACB03000001">
    <property type="protein sequence ID" value="KAE8304916.1"/>
    <property type="molecule type" value="Genomic_DNA"/>
</dbReference>
<dbReference type="GeneID" id="5699598"/>
<dbReference type="AlphaFoldDB" id="A8BIV6"/>
<dbReference type="Pfam" id="PF16661">
    <property type="entry name" value="Lactamase_B_6"/>
    <property type="match status" value="1"/>
</dbReference>
<dbReference type="RefSeq" id="XP_001706688.1">
    <property type="nucleotide sequence ID" value="XM_001706636.1"/>
</dbReference>
<keyword evidence="2" id="KW-1185">Reference proteome</keyword>
<evidence type="ECO:0000313" key="2">
    <source>
        <dbReference type="Proteomes" id="UP000001548"/>
    </source>
</evidence>
<organism evidence="1 2">
    <name type="scientific">Giardia intestinalis (strain ATCC 50803 / WB clone C6)</name>
    <name type="common">Giardia lamblia</name>
    <dbReference type="NCBI Taxonomy" id="184922"/>
    <lineage>
        <taxon>Eukaryota</taxon>
        <taxon>Metamonada</taxon>
        <taxon>Diplomonadida</taxon>
        <taxon>Hexamitidae</taxon>
        <taxon>Giardiinae</taxon>
        <taxon>Giardia</taxon>
    </lineage>
</organism>
<dbReference type="Proteomes" id="UP000001548">
    <property type="component" value="Unassembled WGS sequence"/>
</dbReference>
<dbReference type="SMART" id="SM00849">
    <property type="entry name" value="Lactamase_B"/>
    <property type="match status" value="1"/>
</dbReference>
<gene>
    <name evidence="1" type="ORF">GL50803_008026</name>
</gene>
<dbReference type="KEGG" id="gla:GL50803_008026"/>
<dbReference type="VEuPathDB" id="GiardiaDB:GL50803_8026"/>
<comment type="caution">
    <text evidence="1">The sequence shown here is derived from an EMBL/GenBank/DDBJ whole genome shotgun (WGS) entry which is preliminary data.</text>
</comment>
<dbReference type="InterPro" id="IPR036866">
    <property type="entry name" value="RibonucZ/Hydroxyglut_hydro"/>
</dbReference>
<dbReference type="OMA" id="YLDGMIW"/>
<dbReference type="GO" id="GO:0016180">
    <property type="term" value="P:snRNA processing"/>
    <property type="evidence" value="ECO:0000318"/>
    <property type="project" value="GO_Central"/>
</dbReference>
<sequence length="620" mass="69212">MPGVQNCCDIVVIPLGMSPRIGNSCYLVIVGSKVSFLLDCGLRTSAPDGERVPSFKLKCLQDMGYSLERDLDFIIISHAHFDHSGALPFLFSLFPNFNRPVYTTEATKFLLPQMYADYDRVFDNTNQSMSKLEKQARTIEVRSRIISLLKTYKNNTNFVADCQPSRTGEPVPETIINFSNAGHIIGAVITTITVAGCAKIVYTGDYNTTARTTLPGATLPNCAIGADILITETTYCNISRRPSLYRDSLQLADVAETLRQNGRVLLPTSAMGLCQDIIVKVWSFWERFRLNKNKLFLATGMIKQMTDAQRILGNYSLDTTPFTSLPIYHRMREFDRRYIIPAGSASEEAVSKVMGGPSADGLASTSDSWCVISAPNQTKTGVTLDCFMQIVQDPKALVAYPGHMPLMGYNWRIIRHAAKHILFDNMKVAVPINCRATHLAFNAHVDFNGIIKTIDFLNPRAVFLIHNTAVDNVVRFSELLQEYYRKSKIICTGNDGSPIFAIPLRGYHNTSRAYLHQGMQNKNSVARLITNNIKLEELDATAGLYRLRVKGSIRDAIRSLRSHGLALIPIVGHANDKVYKIGESMYLKELKDAGEVLIQWVGEHDAYTHITKQDNGLCFK</sequence>
<reference evidence="1 2" key="1">
    <citation type="journal article" date="2007" name="Science">
        <title>Genomic minimalism in the early diverging intestinal parasite Giardia lamblia.</title>
        <authorList>
            <person name="Morrison H.G."/>
            <person name="McArthur A.G."/>
            <person name="Gillin F.D."/>
            <person name="Aley S.B."/>
            <person name="Adam R.D."/>
            <person name="Olsen G.J."/>
            <person name="Best A.A."/>
            <person name="Cande W.Z."/>
            <person name="Chen F."/>
            <person name="Cipriano M.J."/>
            <person name="Davids B.J."/>
            <person name="Dawson S.C."/>
            <person name="Elmendorf H.G."/>
            <person name="Hehl A.B."/>
            <person name="Holder M.E."/>
            <person name="Huse S.M."/>
            <person name="Kim U.U."/>
            <person name="Lasek-Nesselquist E."/>
            <person name="Manning G."/>
            <person name="Nigam A."/>
            <person name="Nixon J.E."/>
            <person name="Palm D."/>
            <person name="Passamaneck N.E."/>
            <person name="Prabhu A."/>
            <person name="Reich C.I."/>
            <person name="Reiner D.S."/>
            <person name="Samuelson J."/>
            <person name="Svard S.G."/>
            <person name="Sogin M.L."/>
        </authorList>
    </citation>
    <scope>NUCLEOTIDE SEQUENCE [LARGE SCALE GENOMIC DNA]</scope>
    <source>
        <strain evidence="1 2">WB C6</strain>
    </source>
</reference>
<dbReference type="PANTHER" id="PTHR11203">
    <property type="entry name" value="CLEAVAGE AND POLYADENYLATION SPECIFICITY FACTOR FAMILY MEMBER"/>
    <property type="match status" value="1"/>
</dbReference>
<dbReference type="Gene3D" id="3.40.50.10890">
    <property type="match status" value="1"/>
</dbReference>
<dbReference type="InterPro" id="IPR001279">
    <property type="entry name" value="Metallo-B-lactamas"/>
</dbReference>
<accession>A8BIV6</accession>
<dbReference type="Gene3D" id="3.60.15.10">
    <property type="entry name" value="Ribonuclease Z/Hydroxyacylglutathione hydrolase-like"/>
    <property type="match status" value="1"/>
</dbReference>
<dbReference type="InterPro" id="IPR050698">
    <property type="entry name" value="MBL"/>
</dbReference>
<dbReference type="GO" id="GO:0005634">
    <property type="term" value="C:nucleus"/>
    <property type="evidence" value="ECO:0000318"/>
    <property type="project" value="GO_Central"/>
</dbReference>
<proteinExistence type="predicted"/>
<evidence type="ECO:0000313" key="1">
    <source>
        <dbReference type="EMBL" id="KAE8304916.1"/>
    </source>
</evidence>